<accession>A0A8H7J1A6</accession>
<feature type="region of interest" description="Disordered" evidence="1">
    <location>
        <begin position="1"/>
        <end position="70"/>
    </location>
</feature>
<proteinExistence type="predicted"/>
<gene>
    <name evidence="2" type="ORF">EKO04_007378</name>
</gene>
<dbReference type="AlphaFoldDB" id="A0A8H7J1A6"/>
<reference evidence="2" key="2">
    <citation type="submission" date="2020-09" db="EMBL/GenBank/DDBJ databases">
        <title>Reference genome assembly for Australian Ascochyta lentis isolate Al4.</title>
        <authorList>
            <person name="Lee R.C."/>
            <person name="Farfan-Caceres L.M."/>
            <person name="Debler J.W."/>
            <person name="Williams A.H."/>
            <person name="Henares B.M."/>
        </authorList>
    </citation>
    <scope>NUCLEOTIDE SEQUENCE</scope>
    <source>
        <strain evidence="2">Al4</strain>
    </source>
</reference>
<feature type="compositionally biased region" description="Polar residues" evidence="1">
    <location>
        <begin position="42"/>
        <end position="59"/>
    </location>
</feature>
<reference evidence="2" key="1">
    <citation type="submission" date="2018-12" db="EMBL/GenBank/DDBJ databases">
        <authorList>
            <person name="Syme R.A."/>
            <person name="Farfan-Caceres L."/>
            <person name="Lichtenzveig J."/>
        </authorList>
    </citation>
    <scope>NUCLEOTIDE SEQUENCE</scope>
    <source>
        <strain evidence="2">Al4</strain>
    </source>
</reference>
<organism evidence="2 3">
    <name type="scientific">Ascochyta lentis</name>
    <dbReference type="NCBI Taxonomy" id="205686"/>
    <lineage>
        <taxon>Eukaryota</taxon>
        <taxon>Fungi</taxon>
        <taxon>Dikarya</taxon>
        <taxon>Ascomycota</taxon>
        <taxon>Pezizomycotina</taxon>
        <taxon>Dothideomycetes</taxon>
        <taxon>Pleosporomycetidae</taxon>
        <taxon>Pleosporales</taxon>
        <taxon>Pleosporineae</taxon>
        <taxon>Didymellaceae</taxon>
        <taxon>Ascochyta</taxon>
    </lineage>
</organism>
<dbReference type="Proteomes" id="UP000651452">
    <property type="component" value="Unassembled WGS sequence"/>
</dbReference>
<evidence type="ECO:0000313" key="3">
    <source>
        <dbReference type="Proteomes" id="UP000651452"/>
    </source>
</evidence>
<comment type="caution">
    <text evidence="2">The sequence shown here is derived from an EMBL/GenBank/DDBJ whole genome shotgun (WGS) entry which is preliminary data.</text>
</comment>
<evidence type="ECO:0000256" key="1">
    <source>
        <dbReference type="SAM" id="MobiDB-lite"/>
    </source>
</evidence>
<name>A0A8H7J1A6_9PLEO</name>
<dbReference type="EMBL" id="RZGK01000013">
    <property type="protein sequence ID" value="KAF9694652.1"/>
    <property type="molecule type" value="Genomic_DNA"/>
</dbReference>
<sequence>MGSMAATALVQPPRPTAPSNRPQLVPIGMNSEFPRAPAQSLDHGSQQVMPLKSPTSSHAVCTEYEQSHGQ</sequence>
<protein>
    <submittedName>
        <fullName evidence="2">Uncharacterized protein</fullName>
    </submittedName>
</protein>
<keyword evidence="3" id="KW-1185">Reference proteome</keyword>
<evidence type="ECO:0000313" key="2">
    <source>
        <dbReference type="EMBL" id="KAF9694652.1"/>
    </source>
</evidence>